<evidence type="ECO:0000256" key="1">
    <source>
        <dbReference type="SAM" id="Phobius"/>
    </source>
</evidence>
<sequence length="325" mass="36061">MKKISILLILSFLLLISTQEVFAGFGITPPYVRNEALARNTHYEQKIILVRGDPVEDLKAKVTIDVPGANDWISIDKGSEFILPKGESQFPIVVSVNVPGGADFRTYKGNIRIVLDSAVGPTPGTVGIALGAQVDVRFNVVDQQIIDFKIREVEIADLEEGHTFLWLYFPGKINFTMQLENLGNIPVAPSSVQFDIYDAKGVNMLESVRSTNSIKKVSPFTIGTVTAELPTRLKPGSYRAIYRIYKTPDEVVSQGGLTVSVLPYGTLPGYKGYGFAGLSLRDKSSVVLVIGAATLFVLYALFRLLRLKRFFSLEWVRSLRRKRKE</sequence>
<accession>A0A1G2K5F9</accession>
<feature type="signal peptide" evidence="2">
    <location>
        <begin position="1"/>
        <end position="23"/>
    </location>
</feature>
<proteinExistence type="predicted"/>
<dbReference type="AlphaFoldDB" id="A0A1G2K5F9"/>
<evidence type="ECO:0000313" key="3">
    <source>
        <dbReference type="EMBL" id="OGZ93668.1"/>
    </source>
</evidence>
<keyword evidence="1" id="KW-0472">Membrane</keyword>
<keyword evidence="1" id="KW-0812">Transmembrane</keyword>
<feature type="chain" id="PRO_5009583361" evidence="2">
    <location>
        <begin position="24"/>
        <end position="325"/>
    </location>
</feature>
<protein>
    <submittedName>
        <fullName evidence="3">Uncharacterized protein</fullName>
    </submittedName>
</protein>
<gene>
    <name evidence="3" type="ORF">A2633_05825</name>
</gene>
<feature type="transmembrane region" description="Helical" evidence="1">
    <location>
        <begin position="286"/>
        <end position="305"/>
    </location>
</feature>
<keyword evidence="1" id="KW-1133">Transmembrane helix</keyword>
<evidence type="ECO:0000256" key="2">
    <source>
        <dbReference type="SAM" id="SignalP"/>
    </source>
</evidence>
<name>A0A1G2K5F9_9BACT</name>
<comment type="caution">
    <text evidence="3">The sequence shown here is derived from an EMBL/GenBank/DDBJ whole genome shotgun (WGS) entry which is preliminary data.</text>
</comment>
<evidence type="ECO:0000313" key="4">
    <source>
        <dbReference type="Proteomes" id="UP000177152"/>
    </source>
</evidence>
<dbReference type="EMBL" id="MHQC01000055">
    <property type="protein sequence ID" value="OGZ93668.1"/>
    <property type="molecule type" value="Genomic_DNA"/>
</dbReference>
<organism evidence="3 4">
    <name type="scientific">Candidatus Sungbacteria bacterium RIFCSPHIGHO2_01_FULL_47_32</name>
    <dbReference type="NCBI Taxonomy" id="1802264"/>
    <lineage>
        <taxon>Bacteria</taxon>
        <taxon>Candidatus Sungiibacteriota</taxon>
    </lineage>
</organism>
<reference evidence="3 4" key="1">
    <citation type="journal article" date="2016" name="Nat. Commun.">
        <title>Thousands of microbial genomes shed light on interconnected biogeochemical processes in an aquifer system.</title>
        <authorList>
            <person name="Anantharaman K."/>
            <person name="Brown C.T."/>
            <person name="Hug L.A."/>
            <person name="Sharon I."/>
            <person name="Castelle C.J."/>
            <person name="Probst A.J."/>
            <person name="Thomas B.C."/>
            <person name="Singh A."/>
            <person name="Wilkins M.J."/>
            <person name="Karaoz U."/>
            <person name="Brodie E.L."/>
            <person name="Williams K.H."/>
            <person name="Hubbard S.S."/>
            <person name="Banfield J.F."/>
        </authorList>
    </citation>
    <scope>NUCLEOTIDE SEQUENCE [LARGE SCALE GENOMIC DNA]</scope>
</reference>
<dbReference type="Proteomes" id="UP000177152">
    <property type="component" value="Unassembled WGS sequence"/>
</dbReference>
<keyword evidence="2" id="KW-0732">Signal</keyword>